<dbReference type="Proteomes" id="UP000255103">
    <property type="component" value="Unassembled WGS sequence"/>
</dbReference>
<dbReference type="GO" id="GO:0016020">
    <property type="term" value="C:membrane"/>
    <property type="evidence" value="ECO:0007669"/>
    <property type="project" value="InterPro"/>
</dbReference>
<dbReference type="PROSITE" id="PS50111">
    <property type="entry name" value="CHEMOTAXIS_TRANSDUC_2"/>
    <property type="match status" value="1"/>
</dbReference>
<dbReference type="EMBL" id="UGHX01000001">
    <property type="protein sequence ID" value="STP11669.1"/>
    <property type="molecule type" value="Genomic_DNA"/>
</dbReference>
<keyword evidence="3" id="KW-0472">Membrane</keyword>
<gene>
    <name evidence="5" type="primary">mcp1_2</name>
    <name evidence="5" type="ORF">NCTC12219_01567</name>
</gene>
<dbReference type="RefSeq" id="WP_115722202.1">
    <property type="nucleotide sequence ID" value="NZ_UGHX01000001.1"/>
</dbReference>
<evidence type="ECO:0000256" key="2">
    <source>
        <dbReference type="PROSITE-ProRule" id="PRU00284"/>
    </source>
</evidence>
<organism evidence="5 6">
    <name type="scientific">Helicobacter cinaedi</name>
    <dbReference type="NCBI Taxonomy" id="213"/>
    <lineage>
        <taxon>Bacteria</taxon>
        <taxon>Pseudomonadati</taxon>
        <taxon>Campylobacterota</taxon>
        <taxon>Epsilonproteobacteria</taxon>
        <taxon>Campylobacterales</taxon>
        <taxon>Helicobacteraceae</taxon>
        <taxon>Helicobacter</taxon>
    </lineage>
</organism>
<dbReference type="SMART" id="SM00283">
    <property type="entry name" value="MA"/>
    <property type="match status" value="1"/>
</dbReference>
<keyword evidence="3" id="KW-0812">Transmembrane</keyword>
<dbReference type="PANTHER" id="PTHR32089:SF112">
    <property type="entry name" value="LYSOZYME-LIKE PROTEIN-RELATED"/>
    <property type="match status" value="1"/>
</dbReference>
<dbReference type="PANTHER" id="PTHR32089">
    <property type="entry name" value="METHYL-ACCEPTING CHEMOTAXIS PROTEIN MCPB"/>
    <property type="match status" value="1"/>
</dbReference>
<feature type="domain" description="Methyl-accepting transducer" evidence="4">
    <location>
        <begin position="164"/>
        <end position="302"/>
    </location>
</feature>
<accession>A0A377JUL9</accession>
<evidence type="ECO:0000313" key="6">
    <source>
        <dbReference type="Proteomes" id="UP000255103"/>
    </source>
</evidence>
<evidence type="ECO:0000313" key="5">
    <source>
        <dbReference type="EMBL" id="STP11669.1"/>
    </source>
</evidence>
<name>A0A377JUL9_9HELI</name>
<keyword evidence="3" id="KW-1133">Transmembrane helix</keyword>
<sequence>MSKINIVSLLLLLVGIGVDGYCNGFSLASLIFALLAGIVCVRFYMARHDERLFKTLAHTTKEYALGKFDSRITHIKGSGAVVEICEHLNDFADHLEAFLREVKSSIESSQEGRYYRKGFAGGLNGTLAQNIEGINKALSAIEENAKDSIRNALSKNLMNLSLKSQNANLDSIANTLNDDIVYMKKVDLNIRDIRDASIESREDVSNLTESISELLSLIERNNQSIQSLAEKSRDIGNIVALIDDIANQTNLLALNAAIEAARAGEHGRGFAVVADEVRKLAENTQKATNEISISIQSMQQEVGSIEEGGDEVSKIASVSESKLHTFNEVFDKMEANSASLDEIFAQLYKQLVLSVTKLDHILFKSNLYLCLNTQEKNENLASLNPISRLLDNEDAQSVIHTLLPQSRADEIAQRLSTDSAKATSFIGEEITQGNSTEIIQSVSSLEQTSEALLESLSKN</sequence>
<feature type="transmembrane region" description="Helical" evidence="3">
    <location>
        <begin position="27"/>
        <end position="45"/>
    </location>
</feature>
<dbReference type="Pfam" id="PF00015">
    <property type="entry name" value="MCPsignal"/>
    <property type="match status" value="1"/>
</dbReference>
<dbReference type="GO" id="GO:0007165">
    <property type="term" value="P:signal transduction"/>
    <property type="evidence" value="ECO:0007669"/>
    <property type="project" value="UniProtKB-KW"/>
</dbReference>
<keyword evidence="1 2" id="KW-0807">Transducer</keyword>
<dbReference type="InterPro" id="IPR004089">
    <property type="entry name" value="MCPsignal_dom"/>
</dbReference>
<evidence type="ECO:0000259" key="4">
    <source>
        <dbReference type="PROSITE" id="PS50111"/>
    </source>
</evidence>
<evidence type="ECO:0000256" key="1">
    <source>
        <dbReference type="ARBA" id="ARBA00023224"/>
    </source>
</evidence>
<reference evidence="5 6" key="1">
    <citation type="submission" date="2018-06" db="EMBL/GenBank/DDBJ databases">
        <authorList>
            <consortium name="Pathogen Informatics"/>
            <person name="Doyle S."/>
        </authorList>
    </citation>
    <scope>NUCLEOTIDE SEQUENCE [LARGE SCALE GENOMIC DNA]</scope>
    <source>
        <strain evidence="5 6">NCTC12219</strain>
    </source>
</reference>
<dbReference type="Gene3D" id="1.10.287.950">
    <property type="entry name" value="Methyl-accepting chemotaxis protein"/>
    <property type="match status" value="1"/>
</dbReference>
<evidence type="ECO:0000256" key="3">
    <source>
        <dbReference type="SAM" id="Phobius"/>
    </source>
</evidence>
<protein>
    <submittedName>
        <fullName evidence="5">Methyl-accepting chemotaxis protein</fullName>
    </submittedName>
</protein>
<proteinExistence type="predicted"/>
<dbReference type="AlphaFoldDB" id="A0A377JUL9"/>
<dbReference type="SUPFAM" id="SSF58104">
    <property type="entry name" value="Methyl-accepting chemotaxis protein (MCP) signaling domain"/>
    <property type="match status" value="1"/>
</dbReference>